<feature type="active site" description="Proton acceptor" evidence="2">
    <location>
        <position position="126"/>
    </location>
</feature>
<comment type="similarity">
    <text evidence="2">Belongs to the 2H phosphoesterase superfamily. ThpR family.</text>
</comment>
<dbReference type="PANTHER" id="PTHR35561">
    <property type="entry name" value="RNA 2',3'-CYCLIC PHOSPHODIESTERASE"/>
    <property type="match status" value="1"/>
</dbReference>
<feature type="short sequence motif" description="HXTX 1" evidence="2">
    <location>
        <begin position="39"/>
        <end position="42"/>
    </location>
</feature>
<name>A0A6J4QLY2_9ACTN</name>
<dbReference type="InterPro" id="IPR004175">
    <property type="entry name" value="RNA_CPDase"/>
</dbReference>
<evidence type="ECO:0000256" key="2">
    <source>
        <dbReference type="HAMAP-Rule" id="MF_01940"/>
    </source>
</evidence>
<dbReference type="NCBIfam" id="TIGR02258">
    <property type="entry name" value="2_5_ligase"/>
    <property type="match status" value="1"/>
</dbReference>
<dbReference type="Pfam" id="PF13563">
    <property type="entry name" value="2_5_RNA_ligase2"/>
    <property type="match status" value="1"/>
</dbReference>
<comment type="function">
    <text evidence="2">Hydrolyzes RNA 2',3'-cyclic phosphodiester to an RNA 2'-phosphomonoester.</text>
</comment>
<evidence type="ECO:0000313" key="3">
    <source>
        <dbReference type="EMBL" id="CAA9444577.1"/>
    </source>
</evidence>
<dbReference type="GO" id="GO:0004113">
    <property type="term" value="F:2',3'-cyclic-nucleotide 3'-phosphodiesterase activity"/>
    <property type="evidence" value="ECO:0007669"/>
    <property type="project" value="InterPro"/>
</dbReference>
<dbReference type="EC" id="3.1.4.58" evidence="2"/>
<proteinExistence type="inferred from homology"/>
<keyword evidence="1 2" id="KW-0378">Hydrolase</keyword>
<reference evidence="3" key="1">
    <citation type="submission" date="2020-02" db="EMBL/GenBank/DDBJ databases">
        <authorList>
            <person name="Meier V. D."/>
        </authorList>
    </citation>
    <scope>NUCLEOTIDE SEQUENCE</scope>
    <source>
        <strain evidence="3">AVDCRST_MAG37</strain>
    </source>
</reference>
<dbReference type="PANTHER" id="PTHR35561:SF1">
    <property type="entry name" value="RNA 2',3'-CYCLIC PHOSPHODIESTERASE"/>
    <property type="match status" value="1"/>
</dbReference>
<dbReference type="EMBL" id="CADCVD010000075">
    <property type="protein sequence ID" value="CAA9444577.1"/>
    <property type="molecule type" value="Genomic_DNA"/>
</dbReference>
<comment type="catalytic activity">
    <reaction evidence="2">
        <text>a 3'-end 2',3'-cyclophospho-ribonucleotide-RNA + H2O = a 3'-end 2'-phospho-ribonucleotide-RNA + H(+)</text>
        <dbReference type="Rhea" id="RHEA:11828"/>
        <dbReference type="Rhea" id="RHEA-COMP:10464"/>
        <dbReference type="Rhea" id="RHEA-COMP:17353"/>
        <dbReference type="ChEBI" id="CHEBI:15377"/>
        <dbReference type="ChEBI" id="CHEBI:15378"/>
        <dbReference type="ChEBI" id="CHEBI:83064"/>
        <dbReference type="ChEBI" id="CHEBI:173113"/>
        <dbReference type="EC" id="3.1.4.58"/>
    </reaction>
</comment>
<sequence length="182" mass="20259">MRLFVAVFPPLKIREETLRTARSLLPGDRIRWSRPENIHMTLKFLGDVGEEKLDEVRAALENACADHTPFDARTAGLGAFPSARRARILWAGVGEGSEQLRSLAAHVDAALSRSGFERETRSYEPHLTLGRVRGRPMKLNLPEEAGGDPFEVSRVELVESMLTGTGPIYRTIESFFLGVEKS</sequence>
<dbReference type="Gene3D" id="3.90.1140.10">
    <property type="entry name" value="Cyclic phosphodiesterase"/>
    <property type="match status" value="1"/>
</dbReference>
<dbReference type="InterPro" id="IPR009097">
    <property type="entry name" value="Cyclic_Pdiesterase"/>
</dbReference>
<dbReference type="AlphaFoldDB" id="A0A6J4QLY2"/>
<dbReference type="GO" id="GO:0016874">
    <property type="term" value="F:ligase activity"/>
    <property type="evidence" value="ECO:0007669"/>
    <property type="project" value="UniProtKB-KW"/>
</dbReference>
<dbReference type="SUPFAM" id="SSF55144">
    <property type="entry name" value="LigT-like"/>
    <property type="match status" value="1"/>
</dbReference>
<protein>
    <recommendedName>
        <fullName evidence="2">RNA 2',3'-cyclic phosphodiesterase</fullName>
        <shortName evidence="2">RNA 2',3'-CPDase</shortName>
        <ecNumber evidence="2">3.1.4.58</ecNumber>
    </recommendedName>
</protein>
<evidence type="ECO:0000256" key="1">
    <source>
        <dbReference type="ARBA" id="ARBA00022801"/>
    </source>
</evidence>
<dbReference type="GO" id="GO:0008664">
    <property type="term" value="F:RNA 2',3'-cyclic 3'-phosphodiesterase activity"/>
    <property type="evidence" value="ECO:0007669"/>
    <property type="project" value="UniProtKB-EC"/>
</dbReference>
<feature type="active site" description="Proton donor" evidence="2">
    <location>
        <position position="39"/>
    </location>
</feature>
<gene>
    <name evidence="3" type="ORF">AVDCRST_MAG37-1691</name>
</gene>
<accession>A0A6J4QLY2</accession>
<organism evidence="3">
    <name type="scientific">uncultured Rubrobacteraceae bacterium</name>
    <dbReference type="NCBI Taxonomy" id="349277"/>
    <lineage>
        <taxon>Bacteria</taxon>
        <taxon>Bacillati</taxon>
        <taxon>Actinomycetota</taxon>
        <taxon>Rubrobacteria</taxon>
        <taxon>Rubrobacterales</taxon>
        <taxon>Rubrobacteraceae</taxon>
        <taxon>environmental samples</taxon>
    </lineage>
</organism>
<feature type="short sequence motif" description="HXTX 2" evidence="2">
    <location>
        <begin position="126"/>
        <end position="129"/>
    </location>
</feature>
<keyword evidence="3" id="KW-0436">Ligase</keyword>
<dbReference type="HAMAP" id="MF_01940">
    <property type="entry name" value="RNA_CPDase"/>
    <property type="match status" value="1"/>
</dbReference>